<sequence>MPNEYEKDHRALIQEALNDPLARIPERLKSCYYEHQKALNLKYLLQVNLIAQFAYVVYTLADILVLTDIRTLLIVSKLGFAVVMTLITIWIYNHYQNLPLFDLLLPTSIIGASSIWFFNLNISESPYTLIYQYASLVFIVLANLCVQVRFRPSLITTSLITLVIYTGVYFNTYGDAYQILLFSLIYIPVLIFSVYISWNSTLKSRTVFLHHLLNDYHRKAFEKLAHTDALTGLNNRRYFESLATQHVHANFESPNPTTLLVFDVDHFKQINDSYGHDIGDRVLQMIADVSSKEMRHSDILARYGGEEFIALLTGTNSDDAVKIAERLRKRIENIEVNLTDGRQFHFTVSIGITILETFETDLNVLIKQADIALYQAKANGRNRVEHYDPSMDQSAIQNMKRSWNIESDVKMIVE</sequence>
<evidence type="ECO:0000259" key="5">
    <source>
        <dbReference type="PROSITE" id="PS50887"/>
    </source>
</evidence>
<dbReference type="EC" id="2.7.7.65" evidence="2"/>
<feature type="transmembrane region" description="Helical" evidence="4">
    <location>
        <begin position="153"/>
        <end position="170"/>
    </location>
</feature>
<evidence type="ECO:0000256" key="3">
    <source>
        <dbReference type="ARBA" id="ARBA00034247"/>
    </source>
</evidence>
<dbReference type="GO" id="GO:0052621">
    <property type="term" value="F:diguanylate cyclase activity"/>
    <property type="evidence" value="ECO:0007669"/>
    <property type="project" value="UniProtKB-EC"/>
</dbReference>
<evidence type="ECO:0000313" key="9">
    <source>
        <dbReference type="Proteomes" id="UP000480556"/>
    </source>
</evidence>
<keyword evidence="4" id="KW-0812">Transmembrane</keyword>
<dbReference type="CDD" id="cd01949">
    <property type="entry name" value="GGDEF"/>
    <property type="match status" value="1"/>
</dbReference>
<gene>
    <name evidence="7" type="ORF">GFH30_12660</name>
    <name evidence="6" type="ORF">GHJ48_13610</name>
</gene>
<dbReference type="FunFam" id="3.30.70.270:FF:000001">
    <property type="entry name" value="Diguanylate cyclase domain protein"/>
    <property type="match status" value="1"/>
</dbReference>
<evidence type="ECO:0000256" key="1">
    <source>
        <dbReference type="ARBA" id="ARBA00001946"/>
    </source>
</evidence>
<dbReference type="InterPro" id="IPR043128">
    <property type="entry name" value="Rev_trsase/Diguanyl_cyclase"/>
</dbReference>
<evidence type="ECO:0000256" key="2">
    <source>
        <dbReference type="ARBA" id="ARBA00012528"/>
    </source>
</evidence>
<comment type="catalytic activity">
    <reaction evidence="3">
        <text>2 GTP = 3',3'-c-di-GMP + 2 diphosphate</text>
        <dbReference type="Rhea" id="RHEA:24898"/>
        <dbReference type="ChEBI" id="CHEBI:33019"/>
        <dbReference type="ChEBI" id="CHEBI:37565"/>
        <dbReference type="ChEBI" id="CHEBI:58805"/>
        <dbReference type="EC" id="2.7.7.65"/>
    </reaction>
</comment>
<dbReference type="GO" id="GO:0005886">
    <property type="term" value="C:plasma membrane"/>
    <property type="evidence" value="ECO:0007669"/>
    <property type="project" value="TreeGrafter"/>
</dbReference>
<dbReference type="SUPFAM" id="SSF55073">
    <property type="entry name" value="Nucleotide cyclase"/>
    <property type="match status" value="1"/>
</dbReference>
<keyword evidence="8" id="KW-1185">Reference proteome</keyword>
<dbReference type="Proteomes" id="UP000327478">
    <property type="component" value="Chromosome"/>
</dbReference>
<dbReference type="EMBL" id="CP045650">
    <property type="protein sequence ID" value="QGA12158.1"/>
    <property type="molecule type" value="Genomic_DNA"/>
</dbReference>
<keyword evidence="4" id="KW-1133">Transmembrane helix</keyword>
<organism evidence="6 9">
    <name type="scientific">Acinetobacter wanghuae</name>
    <dbReference type="NCBI Taxonomy" id="2662362"/>
    <lineage>
        <taxon>Bacteria</taxon>
        <taxon>Pseudomonadati</taxon>
        <taxon>Pseudomonadota</taxon>
        <taxon>Gammaproteobacteria</taxon>
        <taxon>Moraxellales</taxon>
        <taxon>Moraxellaceae</taxon>
        <taxon>Acinetobacter</taxon>
    </lineage>
</organism>
<dbReference type="Pfam" id="PF00990">
    <property type="entry name" value="GGDEF"/>
    <property type="match status" value="1"/>
</dbReference>
<evidence type="ECO:0000313" key="8">
    <source>
        <dbReference type="Proteomes" id="UP000327478"/>
    </source>
</evidence>
<dbReference type="AlphaFoldDB" id="A0A5Q0P966"/>
<feature type="transmembrane region" description="Helical" evidence="4">
    <location>
        <begin position="72"/>
        <end position="93"/>
    </location>
</feature>
<evidence type="ECO:0000256" key="4">
    <source>
        <dbReference type="SAM" id="Phobius"/>
    </source>
</evidence>
<evidence type="ECO:0000313" key="6">
    <source>
        <dbReference type="EMBL" id="MQW93411.1"/>
    </source>
</evidence>
<dbReference type="InterPro" id="IPR050469">
    <property type="entry name" value="Diguanylate_Cyclase"/>
</dbReference>
<dbReference type="GO" id="GO:1902201">
    <property type="term" value="P:negative regulation of bacterial-type flagellum-dependent cell motility"/>
    <property type="evidence" value="ECO:0007669"/>
    <property type="project" value="TreeGrafter"/>
</dbReference>
<accession>A0A5Q0P966</accession>
<dbReference type="GO" id="GO:0043709">
    <property type="term" value="P:cell adhesion involved in single-species biofilm formation"/>
    <property type="evidence" value="ECO:0007669"/>
    <property type="project" value="TreeGrafter"/>
</dbReference>
<feature type="domain" description="GGDEF" evidence="5">
    <location>
        <begin position="255"/>
        <end position="389"/>
    </location>
</feature>
<reference evidence="8 9" key="1">
    <citation type="submission" date="2019-10" db="EMBL/GenBank/DDBJ databases">
        <authorList>
            <person name="Dong K."/>
        </authorList>
    </citation>
    <scope>NUCLEOTIDE SEQUENCE [LARGE SCALE GENOMIC DNA]</scope>
    <source>
        <strain evidence="7">Dk386</strain>
        <strain evidence="8">dk386</strain>
        <strain evidence="6">Dk771</strain>
        <strain evidence="9">dk771</strain>
    </source>
</reference>
<dbReference type="Proteomes" id="UP000480556">
    <property type="component" value="Unassembled WGS sequence"/>
</dbReference>
<feature type="transmembrane region" description="Helical" evidence="4">
    <location>
        <begin position="100"/>
        <end position="118"/>
    </location>
</feature>
<protein>
    <recommendedName>
        <fullName evidence="2">diguanylate cyclase</fullName>
        <ecNumber evidence="2">2.7.7.65</ecNumber>
    </recommendedName>
</protein>
<dbReference type="RefSeq" id="WP_153373118.1">
    <property type="nucleotide sequence ID" value="NZ_CP045650.1"/>
</dbReference>
<proteinExistence type="predicted"/>
<dbReference type="InterPro" id="IPR000160">
    <property type="entry name" value="GGDEF_dom"/>
</dbReference>
<dbReference type="SMART" id="SM00267">
    <property type="entry name" value="GGDEF"/>
    <property type="match status" value="1"/>
</dbReference>
<comment type="cofactor">
    <cofactor evidence="1">
        <name>Mg(2+)</name>
        <dbReference type="ChEBI" id="CHEBI:18420"/>
    </cofactor>
</comment>
<name>A0A5Q0P966_9GAMM</name>
<dbReference type="InterPro" id="IPR029787">
    <property type="entry name" value="Nucleotide_cyclase"/>
</dbReference>
<feature type="transmembrane region" description="Helical" evidence="4">
    <location>
        <begin position="176"/>
        <end position="198"/>
    </location>
</feature>
<dbReference type="PANTHER" id="PTHR45138:SF9">
    <property type="entry name" value="DIGUANYLATE CYCLASE DGCM-RELATED"/>
    <property type="match status" value="1"/>
</dbReference>
<keyword evidence="4" id="KW-0472">Membrane</keyword>
<feature type="transmembrane region" description="Helical" evidence="4">
    <location>
        <begin position="43"/>
        <end position="66"/>
    </location>
</feature>
<dbReference type="Gene3D" id="3.30.70.270">
    <property type="match status" value="1"/>
</dbReference>
<dbReference type="PROSITE" id="PS50887">
    <property type="entry name" value="GGDEF"/>
    <property type="match status" value="1"/>
</dbReference>
<dbReference type="PANTHER" id="PTHR45138">
    <property type="entry name" value="REGULATORY COMPONENTS OF SENSORY TRANSDUCTION SYSTEM"/>
    <property type="match status" value="1"/>
</dbReference>
<feature type="transmembrane region" description="Helical" evidence="4">
    <location>
        <begin position="130"/>
        <end position="146"/>
    </location>
</feature>
<dbReference type="EMBL" id="WITK01000036">
    <property type="protein sequence ID" value="MQW93411.1"/>
    <property type="molecule type" value="Genomic_DNA"/>
</dbReference>
<dbReference type="NCBIfam" id="TIGR00254">
    <property type="entry name" value="GGDEF"/>
    <property type="match status" value="1"/>
</dbReference>
<evidence type="ECO:0000313" key="7">
    <source>
        <dbReference type="EMBL" id="QGA12158.1"/>
    </source>
</evidence>